<dbReference type="AlphaFoldDB" id="A0AAN8JYJ4"/>
<dbReference type="SMART" id="SM00409">
    <property type="entry name" value="IG"/>
    <property type="match status" value="2"/>
</dbReference>
<dbReference type="Proteomes" id="UP001347796">
    <property type="component" value="Unassembled WGS sequence"/>
</dbReference>
<dbReference type="InterPro" id="IPR036179">
    <property type="entry name" value="Ig-like_dom_sf"/>
</dbReference>
<dbReference type="SMART" id="SM00408">
    <property type="entry name" value="IGc2"/>
    <property type="match status" value="2"/>
</dbReference>
<protein>
    <recommendedName>
        <fullName evidence="2">Ig-like domain-containing protein</fullName>
    </recommendedName>
</protein>
<sequence>MMVKMLNNLQHVFVLKILLVLVIQTDGFGPKHDRIPTPKILPGETNITVREGGTAVLPCSVQYLGTKQVVWRRVEEDEYLTVGKTTWKADEALRINHEYKDNEVTSWDLRIVKVRPDHAGVYECQITSTTEYLRHVVLNVVGPPIQEAGKIERSRNRYRHKHVIFSAAVKVTGKDYVELGHRIHLRCNATGGPHMPEDIDWFKDGDKIDSDKYQHIIMTKYHSIKHRALISELYIDRSSMSDTGTYICRSSDDVISSKSVTVLLAESPNVKRGTGSLHTLTDSASFCGFGKLYLVFLVTLSIWLPIT</sequence>
<dbReference type="GO" id="GO:0032589">
    <property type="term" value="C:neuron projection membrane"/>
    <property type="evidence" value="ECO:0007669"/>
    <property type="project" value="TreeGrafter"/>
</dbReference>
<dbReference type="PANTHER" id="PTHR23279:SF36">
    <property type="entry name" value="DEFECTIVE PROBOSCIS EXTENSION RESPONSE 9, ISOFORM A"/>
    <property type="match status" value="1"/>
</dbReference>
<dbReference type="PROSITE" id="PS50835">
    <property type="entry name" value="IG_LIKE"/>
    <property type="match status" value="2"/>
</dbReference>
<dbReference type="GO" id="GO:0050808">
    <property type="term" value="P:synapse organization"/>
    <property type="evidence" value="ECO:0007669"/>
    <property type="project" value="TreeGrafter"/>
</dbReference>
<gene>
    <name evidence="3" type="ORF">SNE40_004666</name>
</gene>
<dbReference type="InterPro" id="IPR003598">
    <property type="entry name" value="Ig_sub2"/>
</dbReference>
<dbReference type="InterPro" id="IPR037448">
    <property type="entry name" value="Zig-8"/>
</dbReference>
<evidence type="ECO:0000313" key="4">
    <source>
        <dbReference type="Proteomes" id="UP001347796"/>
    </source>
</evidence>
<dbReference type="SUPFAM" id="SSF48726">
    <property type="entry name" value="Immunoglobulin"/>
    <property type="match status" value="2"/>
</dbReference>
<evidence type="ECO:0000256" key="1">
    <source>
        <dbReference type="SAM" id="SignalP"/>
    </source>
</evidence>
<accession>A0AAN8JYJ4</accession>
<organism evidence="3 4">
    <name type="scientific">Patella caerulea</name>
    <name type="common">Rayed Mediterranean limpet</name>
    <dbReference type="NCBI Taxonomy" id="87958"/>
    <lineage>
        <taxon>Eukaryota</taxon>
        <taxon>Metazoa</taxon>
        <taxon>Spiralia</taxon>
        <taxon>Lophotrochozoa</taxon>
        <taxon>Mollusca</taxon>
        <taxon>Gastropoda</taxon>
        <taxon>Patellogastropoda</taxon>
        <taxon>Patelloidea</taxon>
        <taxon>Patellidae</taxon>
        <taxon>Patella</taxon>
    </lineage>
</organism>
<proteinExistence type="predicted"/>
<feature type="domain" description="Ig-like" evidence="2">
    <location>
        <begin position="38"/>
        <end position="134"/>
    </location>
</feature>
<dbReference type="Gene3D" id="2.60.40.10">
    <property type="entry name" value="Immunoglobulins"/>
    <property type="match status" value="2"/>
</dbReference>
<evidence type="ECO:0000259" key="2">
    <source>
        <dbReference type="PROSITE" id="PS50835"/>
    </source>
</evidence>
<reference evidence="3 4" key="1">
    <citation type="submission" date="2024-01" db="EMBL/GenBank/DDBJ databases">
        <title>The genome of the rayed Mediterranean limpet Patella caerulea (Linnaeus, 1758).</title>
        <authorList>
            <person name="Anh-Thu Weber A."/>
            <person name="Halstead-Nussloch G."/>
        </authorList>
    </citation>
    <scope>NUCLEOTIDE SEQUENCE [LARGE SCALE GENOMIC DNA]</scope>
    <source>
        <strain evidence="3">AATW-2023a</strain>
        <tissue evidence="3">Whole specimen</tissue>
    </source>
</reference>
<dbReference type="Pfam" id="PF13927">
    <property type="entry name" value="Ig_3"/>
    <property type="match status" value="1"/>
</dbReference>
<dbReference type="InterPro" id="IPR007110">
    <property type="entry name" value="Ig-like_dom"/>
</dbReference>
<comment type="caution">
    <text evidence="3">The sequence shown here is derived from an EMBL/GenBank/DDBJ whole genome shotgun (WGS) entry which is preliminary data.</text>
</comment>
<dbReference type="InterPro" id="IPR013106">
    <property type="entry name" value="Ig_V-set"/>
</dbReference>
<feature type="chain" id="PRO_5043041414" description="Ig-like domain-containing protein" evidence="1">
    <location>
        <begin position="28"/>
        <end position="307"/>
    </location>
</feature>
<dbReference type="InterPro" id="IPR003599">
    <property type="entry name" value="Ig_sub"/>
</dbReference>
<dbReference type="EMBL" id="JAZGQO010000003">
    <property type="protein sequence ID" value="KAK6188504.1"/>
    <property type="molecule type" value="Genomic_DNA"/>
</dbReference>
<keyword evidence="1" id="KW-0732">Signal</keyword>
<feature type="signal peptide" evidence="1">
    <location>
        <begin position="1"/>
        <end position="27"/>
    </location>
</feature>
<evidence type="ECO:0000313" key="3">
    <source>
        <dbReference type="EMBL" id="KAK6188504.1"/>
    </source>
</evidence>
<keyword evidence="4" id="KW-1185">Reference proteome</keyword>
<dbReference type="Pfam" id="PF07686">
    <property type="entry name" value="V-set"/>
    <property type="match status" value="1"/>
</dbReference>
<dbReference type="InterPro" id="IPR013783">
    <property type="entry name" value="Ig-like_fold"/>
</dbReference>
<dbReference type="PANTHER" id="PTHR23279">
    <property type="entry name" value="DEFECTIVE PROBOSCIS EXTENSION RESPONSE DPR -RELATED"/>
    <property type="match status" value="1"/>
</dbReference>
<feature type="domain" description="Ig-like" evidence="2">
    <location>
        <begin position="143"/>
        <end position="261"/>
    </location>
</feature>
<name>A0AAN8JYJ4_PATCE</name>